<gene>
    <name evidence="1" type="ORF">CASFOL_007696</name>
</gene>
<dbReference type="AlphaFoldDB" id="A0ABD3E2N3"/>
<organism evidence="1 2">
    <name type="scientific">Castilleja foliolosa</name>
    <dbReference type="NCBI Taxonomy" id="1961234"/>
    <lineage>
        <taxon>Eukaryota</taxon>
        <taxon>Viridiplantae</taxon>
        <taxon>Streptophyta</taxon>
        <taxon>Embryophyta</taxon>
        <taxon>Tracheophyta</taxon>
        <taxon>Spermatophyta</taxon>
        <taxon>Magnoliopsida</taxon>
        <taxon>eudicotyledons</taxon>
        <taxon>Gunneridae</taxon>
        <taxon>Pentapetalae</taxon>
        <taxon>asterids</taxon>
        <taxon>lamiids</taxon>
        <taxon>Lamiales</taxon>
        <taxon>Orobanchaceae</taxon>
        <taxon>Pedicularideae</taxon>
        <taxon>Castillejinae</taxon>
        <taxon>Castilleja</taxon>
    </lineage>
</organism>
<keyword evidence="2" id="KW-1185">Reference proteome</keyword>
<name>A0ABD3E2N3_9LAMI</name>
<proteinExistence type="predicted"/>
<evidence type="ECO:0008006" key="3">
    <source>
        <dbReference type="Google" id="ProtNLM"/>
    </source>
</evidence>
<sequence length="75" mass="8602">MNSTEFPLLDRTAEISVISTTLNLINGKFKMLGDENEAMSTIPGFNQIQFEGFCRFIDQGLTEEKDLGYRYKPIY</sequence>
<comment type="caution">
    <text evidence="1">The sequence shown here is derived from an EMBL/GenBank/DDBJ whole genome shotgun (WGS) entry which is preliminary data.</text>
</comment>
<evidence type="ECO:0000313" key="2">
    <source>
        <dbReference type="Proteomes" id="UP001632038"/>
    </source>
</evidence>
<dbReference type="Proteomes" id="UP001632038">
    <property type="component" value="Unassembled WGS sequence"/>
</dbReference>
<accession>A0ABD3E2N3</accession>
<evidence type="ECO:0000313" key="1">
    <source>
        <dbReference type="EMBL" id="KAL3648272.1"/>
    </source>
</evidence>
<reference evidence="2" key="1">
    <citation type="journal article" date="2024" name="IScience">
        <title>Strigolactones Initiate the Formation of Haustorium-like Structures in Castilleja.</title>
        <authorList>
            <person name="Buerger M."/>
            <person name="Peterson D."/>
            <person name="Chory J."/>
        </authorList>
    </citation>
    <scope>NUCLEOTIDE SEQUENCE [LARGE SCALE GENOMIC DNA]</scope>
</reference>
<protein>
    <recommendedName>
        <fullName evidence="3">DNA-directed RNA polymerase</fullName>
    </recommendedName>
</protein>
<dbReference type="EMBL" id="JAVIJP010000008">
    <property type="protein sequence ID" value="KAL3648272.1"/>
    <property type="molecule type" value="Genomic_DNA"/>
</dbReference>